<gene>
    <name evidence="2" type="ORF">FRZ00_16870</name>
</gene>
<proteinExistence type="predicted"/>
<evidence type="ECO:0000256" key="1">
    <source>
        <dbReference type="SAM" id="MobiDB-lite"/>
    </source>
</evidence>
<accession>A0A5N5W6D1</accession>
<name>A0A5N5W6D1_STRMB</name>
<dbReference type="Proteomes" id="UP000327000">
    <property type="component" value="Unassembled WGS sequence"/>
</dbReference>
<evidence type="ECO:0000313" key="2">
    <source>
        <dbReference type="EMBL" id="KAB7843641.1"/>
    </source>
</evidence>
<feature type="compositionally biased region" description="Basic and acidic residues" evidence="1">
    <location>
        <begin position="1"/>
        <end position="14"/>
    </location>
</feature>
<dbReference type="EMBL" id="VOKX01000032">
    <property type="protein sequence ID" value="KAB7843641.1"/>
    <property type="molecule type" value="Genomic_DNA"/>
</dbReference>
<reference evidence="2 3" key="1">
    <citation type="journal article" date="2019" name="Microb. Cell Fact.">
        <title>Exploring novel herbicidin analogues by transcriptional regulator overexpression and MS/MS molecular networking.</title>
        <authorList>
            <person name="Shi Y."/>
            <person name="Gu R."/>
            <person name="Li Y."/>
            <person name="Wang X."/>
            <person name="Ren W."/>
            <person name="Li X."/>
            <person name="Wang L."/>
            <person name="Xie Y."/>
            <person name="Hong B."/>
        </authorList>
    </citation>
    <scope>NUCLEOTIDE SEQUENCE [LARGE SCALE GENOMIC DNA]</scope>
    <source>
        <strain evidence="2 3">US-43</strain>
    </source>
</reference>
<evidence type="ECO:0000313" key="3">
    <source>
        <dbReference type="Proteomes" id="UP000327000"/>
    </source>
</evidence>
<comment type="caution">
    <text evidence="2">The sequence shown here is derived from an EMBL/GenBank/DDBJ whole genome shotgun (WGS) entry which is preliminary data.</text>
</comment>
<dbReference type="AlphaFoldDB" id="A0A5N5W6D1"/>
<organism evidence="2 3">
    <name type="scientific">Streptomyces mobaraensis</name>
    <name type="common">Streptoverticillium mobaraense</name>
    <dbReference type="NCBI Taxonomy" id="35621"/>
    <lineage>
        <taxon>Bacteria</taxon>
        <taxon>Bacillati</taxon>
        <taxon>Actinomycetota</taxon>
        <taxon>Actinomycetes</taxon>
        <taxon>Kitasatosporales</taxon>
        <taxon>Streptomycetaceae</taxon>
        <taxon>Streptomyces</taxon>
    </lineage>
</organism>
<keyword evidence="3" id="KW-1185">Reference proteome</keyword>
<dbReference type="RefSeq" id="WP_004950794.1">
    <property type="nucleotide sequence ID" value="NZ_VOKX01000032.1"/>
</dbReference>
<protein>
    <submittedName>
        <fullName evidence="2">Uncharacterized protein</fullName>
    </submittedName>
</protein>
<sequence length="79" mass="8618">MTARQEPTRVRPGDAPRFPLESVQRQGASGWGEYDTFFSPGNPGEAKQPDILVTGKASAPFAAKEKIGDSGWYQDRSGY</sequence>
<feature type="region of interest" description="Disordered" evidence="1">
    <location>
        <begin position="1"/>
        <end position="26"/>
    </location>
</feature>